<feature type="compositionally biased region" description="Basic residues" evidence="1">
    <location>
        <begin position="41"/>
        <end position="51"/>
    </location>
</feature>
<name>A0A2P2QEK2_RHIMU</name>
<protein>
    <submittedName>
        <fullName evidence="2">Uncharacterized protein</fullName>
    </submittedName>
</protein>
<evidence type="ECO:0000313" key="2">
    <source>
        <dbReference type="EMBL" id="MBX65408.1"/>
    </source>
</evidence>
<reference evidence="2" key="1">
    <citation type="submission" date="2018-02" db="EMBL/GenBank/DDBJ databases">
        <title>Rhizophora mucronata_Transcriptome.</title>
        <authorList>
            <person name="Meera S.P."/>
            <person name="Sreeshan A."/>
            <person name="Augustine A."/>
        </authorList>
    </citation>
    <scope>NUCLEOTIDE SEQUENCE</scope>
    <source>
        <tissue evidence="2">Leaf</tissue>
    </source>
</reference>
<dbReference type="EMBL" id="GGEC01084924">
    <property type="protein sequence ID" value="MBX65408.1"/>
    <property type="molecule type" value="Transcribed_RNA"/>
</dbReference>
<evidence type="ECO:0000256" key="1">
    <source>
        <dbReference type="SAM" id="MobiDB-lite"/>
    </source>
</evidence>
<sequence>MNFLLMPTRHMFEIKTGYNNFLTTYEKKHKKVTDKAAMPSTRRKKRNRSQM</sequence>
<dbReference type="AlphaFoldDB" id="A0A2P2QEK2"/>
<feature type="region of interest" description="Disordered" evidence="1">
    <location>
        <begin position="29"/>
        <end position="51"/>
    </location>
</feature>
<proteinExistence type="predicted"/>
<organism evidence="2">
    <name type="scientific">Rhizophora mucronata</name>
    <name type="common">Asiatic mangrove</name>
    <dbReference type="NCBI Taxonomy" id="61149"/>
    <lineage>
        <taxon>Eukaryota</taxon>
        <taxon>Viridiplantae</taxon>
        <taxon>Streptophyta</taxon>
        <taxon>Embryophyta</taxon>
        <taxon>Tracheophyta</taxon>
        <taxon>Spermatophyta</taxon>
        <taxon>Magnoliopsida</taxon>
        <taxon>eudicotyledons</taxon>
        <taxon>Gunneridae</taxon>
        <taxon>Pentapetalae</taxon>
        <taxon>rosids</taxon>
        <taxon>fabids</taxon>
        <taxon>Malpighiales</taxon>
        <taxon>Rhizophoraceae</taxon>
        <taxon>Rhizophora</taxon>
    </lineage>
</organism>
<accession>A0A2P2QEK2</accession>